<dbReference type="AlphaFoldDB" id="D9SGQ1"/>
<evidence type="ECO:0000256" key="2">
    <source>
        <dbReference type="ARBA" id="ARBA00022670"/>
    </source>
</evidence>
<feature type="signal peptide" evidence="5">
    <location>
        <begin position="1"/>
        <end position="23"/>
    </location>
</feature>
<evidence type="ECO:0000313" key="7">
    <source>
        <dbReference type="EMBL" id="ADL55698.1"/>
    </source>
</evidence>
<dbReference type="InterPro" id="IPR038765">
    <property type="entry name" value="Papain-like_cys_pep_sf"/>
</dbReference>
<feature type="domain" description="NlpC/P60" evidence="6">
    <location>
        <begin position="37"/>
        <end position="161"/>
    </location>
</feature>
<proteinExistence type="inferred from homology"/>
<evidence type="ECO:0000259" key="6">
    <source>
        <dbReference type="PROSITE" id="PS51935"/>
    </source>
</evidence>
<keyword evidence="2" id="KW-0645">Protease</keyword>
<dbReference type="PROSITE" id="PS51257">
    <property type="entry name" value="PROKAR_LIPOPROTEIN"/>
    <property type="match status" value="1"/>
</dbReference>
<protein>
    <submittedName>
        <fullName evidence="7">NLP/P60 protein</fullName>
    </submittedName>
</protein>
<dbReference type="RefSeq" id="WP_013293636.1">
    <property type="nucleotide sequence ID" value="NC_014394.1"/>
</dbReference>
<evidence type="ECO:0000256" key="3">
    <source>
        <dbReference type="ARBA" id="ARBA00022801"/>
    </source>
</evidence>
<evidence type="ECO:0000256" key="4">
    <source>
        <dbReference type="ARBA" id="ARBA00022807"/>
    </source>
</evidence>
<keyword evidence="8" id="KW-1185">Reference proteome</keyword>
<dbReference type="STRING" id="395494.Galf_1686"/>
<dbReference type="GO" id="GO:0006508">
    <property type="term" value="P:proteolysis"/>
    <property type="evidence" value="ECO:0007669"/>
    <property type="project" value="UniProtKB-KW"/>
</dbReference>
<dbReference type="MEROPS" id="C40.006"/>
<keyword evidence="3" id="KW-0378">Hydrolase</keyword>
<evidence type="ECO:0000256" key="1">
    <source>
        <dbReference type="ARBA" id="ARBA00007074"/>
    </source>
</evidence>
<reference evidence="7 8" key="1">
    <citation type="submission" date="2010-08" db="EMBL/GenBank/DDBJ databases">
        <title>Complete sequence of Gallionella capsiferriformans ES-2.</title>
        <authorList>
            <consortium name="US DOE Joint Genome Institute"/>
            <person name="Lucas S."/>
            <person name="Copeland A."/>
            <person name="Lapidus A."/>
            <person name="Cheng J.-F."/>
            <person name="Bruce D."/>
            <person name="Goodwin L."/>
            <person name="Pitluck S."/>
            <person name="Chertkov O."/>
            <person name="Davenport K.W."/>
            <person name="Detter J.C."/>
            <person name="Han C."/>
            <person name="Tapia R."/>
            <person name="Land M."/>
            <person name="Hauser L."/>
            <person name="Chang Y.-J."/>
            <person name="Jeffries C."/>
            <person name="Kyrpides N."/>
            <person name="Ivanova N."/>
            <person name="Mikhailova N."/>
            <person name="Shelobolina E.S."/>
            <person name="Picardal F."/>
            <person name="Roden E."/>
            <person name="Emerson D."/>
            <person name="Woyke T."/>
        </authorList>
    </citation>
    <scope>NUCLEOTIDE SEQUENCE [LARGE SCALE GENOMIC DNA]</scope>
    <source>
        <strain evidence="7 8">ES-2</strain>
    </source>
</reference>
<accession>D9SGQ1</accession>
<dbReference type="eggNOG" id="COG0791">
    <property type="taxonomic scope" value="Bacteria"/>
</dbReference>
<dbReference type="EMBL" id="CP002159">
    <property type="protein sequence ID" value="ADL55698.1"/>
    <property type="molecule type" value="Genomic_DNA"/>
</dbReference>
<dbReference type="SUPFAM" id="SSF54001">
    <property type="entry name" value="Cysteine proteinases"/>
    <property type="match status" value="1"/>
</dbReference>
<keyword evidence="5" id="KW-0732">Signal</keyword>
<dbReference type="PROSITE" id="PS51935">
    <property type="entry name" value="NLPC_P60"/>
    <property type="match status" value="1"/>
</dbReference>
<feature type="chain" id="PRO_5003128199" evidence="5">
    <location>
        <begin position="24"/>
        <end position="170"/>
    </location>
</feature>
<evidence type="ECO:0000313" key="8">
    <source>
        <dbReference type="Proteomes" id="UP000001235"/>
    </source>
</evidence>
<gene>
    <name evidence="7" type="ordered locus">Galf_1686</name>
</gene>
<organism evidence="7 8">
    <name type="scientific">Gallionella capsiferriformans (strain ES-2)</name>
    <name type="common">Gallionella ferruginea capsiferriformans (strain ES-2)</name>
    <dbReference type="NCBI Taxonomy" id="395494"/>
    <lineage>
        <taxon>Bacteria</taxon>
        <taxon>Pseudomonadati</taxon>
        <taxon>Pseudomonadota</taxon>
        <taxon>Betaproteobacteria</taxon>
        <taxon>Nitrosomonadales</taxon>
        <taxon>Gallionellaceae</taxon>
        <taxon>Gallionella</taxon>
    </lineage>
</organism>
<dbReference type="InterPro" id="IPR000064">
    <property type="entry name" value="NLP_P60_dom"/>
</dbReference>
<dbReference type="HOGENOM" id="CLU_016043_7_0_4"/>
<dbReference type="PANTHER" id="PTHR47053">
    <property type="entry name" value="MUREIN DD-ENDOPEPTIDASE MEPH-RELATED"/>
    <property type="match status" value="1"/>
</dbReference>
<keyword evidence="4" id="KW-0788">Thiol protease</keyword>
<name>D9SGQ1_GALCS</name>
<sequence length="170" mass="18673" precursor="true">MKYPATLFSVLLLSACGTAPVHTSAPQSSYTAPLNDEAQMNNLAIYAMSLHDTPYQYGGASRNNGFDCSGFVQFVFQNSLGLNLPRTSAEMGRIGTPLDTTQLKPGDLVFFNTTRSANSHVGIFIGENRFVHSPKSGKAIMITSLNEKYWRARYNGARRITPNKQFAVNN</sequence>
<dbReference type="PANTHER" id="PTHR47053:SF1">
    <property type="entry name" value="MUREIN DD-ENDOPEPTIDASE MEPH-RELATED"/>
    <property type="match status" value="1"/>
</dbReference>
<dbReference type="Proteomes" id="UP000001235">
    <property type="component" value="Chromosome"/>
</dbReference>
<dbReference type="GO" id="GO:0008234">
    <property type="term" value="F:cysteine-type peptidase activity"/>
    <property type="evidence" value="ECO:0007669"/>
    <property type="project" value="UniProtKB-KW"/>
</dbReference>
<comment type="similarity">
    <text evidence="1">Belongs to the peptidase C40 family.</text>
</comment>
<dbReference type="InterPro" id="IPR051202">
    <property type="entry name" value="Peptidase_C40"/>
</dbReference>
<dbReference type="Pfam" id="PF00877">
    <property type="entry name" value="NLPC_P60"/>
    <property type="match status" value="1"/>
</dbReference>
<dbReference type="Gene3D" id="3.90.1720.10">
    <property type="entry name" value="endopeptidase domain like (from Nostoc punctiforme)"/>
    <property type="match status" value="1"/>
</dbReference>
<evidence type="ECO:0000256" key="5">
    <source>
        <dbReference type="SAM" id="SignalP"/>
    </source>
</evidence>
<dbReference type="KEGG" id="gca:Galf_1686"/>